<evidence type="ECO:0000256" key="3">
    <source>
        <dbReference type="ARBA" id="ARBA00022833"/>
    </source>
</evidence>
<dbReference type="Gene3D" id="3.40.50.720">
    <property type="entry name" value="NAD(P)-binding Rossmann-like Domain"/>
    <property type="match status" value="1"/>
</dbReference>
<dbReference type="SMART" id="SM00829">
    <property type="entry name" value="PKS_ER"/>
    <property type="match status" value="1"/>
</dbReference>
<evidence type="ECO:0000256" key="6">
    <source>
        <dbReference type="RuleBase" id="RU361277"/>
    </source>
</evidence>
<dbReference type="InterPro" id="IPR013154">
    <property type="entry name" value="ADH-like_N"/>
</dbReference>
<dbReference type="InterPro" id="IPR036291">
    <property type="entry name" value="NAD(P)-bd_dom_sf"/>
</dbReference>
<dbReference type="PANTHER" id="PTHR43880">
    <property type="entry name" value="ALCOHOL DEHYDROGENASE"/>
    <property type="match status" value="1"/>
</dbReference>
<dbReference type="InterPro" id="IPR013149">
    <property type="entry name" value="ADH-like_C"/>
</dbReference>
<accession>A0ABY3WA55</accession>
<comment type="similarity">
    <text evidence="1 6">Belongs to the zinc-containing alcohol dehydrogenase family.</text>
</comment>
<feature type="domain" description="Enoyl reductase (ER)" evidence="7">
    <location>
        <begin position="16"/>
        <end position="365"/>
    </location>
</feature>
<keyword evidence="5" id="KW-0520">NAD</keyword>
<keyword evidence="9" id="KW-1185">Reference proteome</keyword>
<dbReference type="Pfam" id="PF00107">
    <property type="entry name" value="ADH_zinc_N"/>
    <property type="match status" value="1"/>
</dbReference>
<comment type="cofactor">
    <cofactor evidence="6">
        <name>Zn(2+)</name>
        <dbReference type="ChEBI" id="CHEBI:29105"/>
    </cofactor>
</comment>
<dbReference type="SUPFAM" id="SSF51735">
    <property type="entry name" value="NAD(P)-binding Rossmann-fold domains"/>
    <property type="match status" value="1"/>
</dbReference>
<evidence type="ECO:0000256" key="1">
    <source>
        <dbReference type="ARBA" id="ARBA00008072"/>
    </source>
</evidence>
<evidence type="ECO:0000259" key="7">
    <source>
        <dbReference type="SMART" id="SM00829"/>
    </source>
</evidence>
<organism evidence="8 9">
    <name type="scientific">Arthrobacter sulfonylureivorans</name>
    <dbReference type="NCBI Taxonomy" id="2486855"/>
    <lineage>
        <taxon>Bacteria</taxon>
        <taxon>Bacillati</taxon>
        <taxon>Actinomycetota</taxon>
        <taxon>Actinomycetes</taxon>
        <taxon>Micrococcales</taxon>
        <taxon>Micrococcaceae</taxon>
        <taxon>Arthrobacter</taxon>
    </lineage>
</organism>
<name>A0ABY3WA55_9MICC</name>
<gene>
    <name evidence="8" type="ORF">MNQ99_01170</name>
</gene>
<reference evidence="8 9" key="1">
    <citation type="submission" date="2022-03" db="EMBL/GenBank/DDBJ databases">
        <title>Isotopic signatures of nitrous oxide derived from detoxification processes.</title>
        <authorList>
            <person name="Behrendt U."/>
            <person name="Buchen C."/>
            <person name="Well R."/>
            <person name="Ulrich A."/>
            <person name="Rohe L."/>
            <person name="Kolb S."/>
            <person name="Schloter M."/>
            <person name="Horn M.A."/>
            <person name="Augustin J."/>
        </authorList>
    </citation>
    <scope>NUCLEOTIDE SEQUENCE [LARGE SCALE GENOMIC DNA]</scope>
    <source>
        <strain evidence="8 9">S4-C24</strain>
    </source>
</reference>
<dbReference type="PANTHER" id="PTHR43880:SF12">
    <property type="entry name" value="ALCOHOL DEHYDROGENASE CLASS-3"/>
    <property type="match status" value="1"/>
</dbReference>
<dbReference type="PROSITE" id="PS00059">
    <property type="entry name" value="ADH_ZINC"/>
    <property type="match status" value="1"/>
</dbReference>
<protein>
    <submittedName>
        <fullName evidence="8">Zinc-dependent alcohol dehydrogenase family protein</fullName>
    </submittedName>
</protein>
<evidence type="ECO:0000256" key="5">
    <source>
        <dbReference type="ARBA" id="ARBA00023027"/>
    </source>
</evidence>
<dbReference type="Gene3D" id="3.90.180.10">
    <property type="entry name" value="Medium-chain alcohol dehydrogenases, catalytic domain"/>
    <property type="match status" value="1"/>
</dbReference>
<proteinExistence type="inferred from homology"/>
<keyword evidence="2 6" id="KW-0479">Metal-binding</keyword>
<dbReference type="InterPro" id="IPR020843">
    <property type="entry name" value="ER"/>
</dbReference>
<dbReference type="InterPro" id="IPR002328">
    <property type="entry name" value="ADH_Zn_CS"/>
</dbReference>
<keyword evidence="4" id="KW-0560">Oxidoreductase</keyword>
<dbReference type="EMBL" id="CP093326">
    <property type="protein sequence ID" value="UNK46023.1"/>
    <property type="molecule type" value="Genomic_DNA"/>
</dbReference>
<dbReference type="Proteomes" id="UP000829069">
    <property type="component" value="Chromosome"/>
</dbReference>
<dbReference type="SUPFAM" id="SSF50129">
    <property type="entry name" value="GroES-like"/>
    <property type="match status" value="1"/>
</dbReference>
<evidence type="ECO:0000256" key="2">
    <source>
        <dbReference type="ARBA" id="ARBA00022723"/>
    </source>
</evidence>
<evidence type="ECO:0000313" key="9">
    <source>
        <dbReference type="Proteomes" id="UP000829069"/>
    </source>
</evidence>
<dbReference type="InterPro" id="IPR011032">
    <property type="entry name" value="GroES-like_sf"/>
</dbReference>
<evidence type="ECO:0000256" key="4">
    <source>
        <dbReference type="ARBA" id="ARBA00023002"/>
    </source>
</evidence>
<dbReference type="CDD" id="cd08281">
    <property type="entry name" value="liver_ADH_like1"/>
    <property type="match status" value="1"/>
</dbReference>
<dbReference type="RefSeq" id="WP_241914127.1">
    <property type="nucleotide sequence ID" value="NZ_CP093326.1"/>
</dbReference>
<keyword evidence="3 6" id="KW-0862">Zinc</keyword>
<evidence type="ECO:0000313" key="8">
    <source>
        <dbReference type="EMBL" id="UNK46023.1"/>
    </source>
</evidence>
<sequence>MRVSVLHAAGLPRPYSESKPLVIEDLDTPMPRRGEVGVDITYSSLCHSDLSVVDGSRVRPLPMALGHEAVGRIASIGEGVDDVRIGDRVVLVFVPSCGHCRTCLAGRPALCDRAAEANGSGDLLHGEALLRSADGGRINHHLGVSAFSDHAVVARESVVVIDENVPDEVAAMFGCAVLTGMGAVINTARVEAGQSVAVFGLGAVGLASVMAARISGASDVIAIDPNTAKHALALKAGATAVGTPEEAAALAAMAAGGGVDVAIEAAGSGRVLAGCLEVTHRGGAVVAVGLPHPSQELSVPALQFAGMGKRLLGSYMGDAVPTRDIPRYLGYWREGRLPVELLHTDTCPLDQINEGLDALAQGQVVRRLFRA</sequence>
<dbReference type="Pfam" id="PF08240">
    <property type="entry name" value="ADH_N"/>
    <property type="match status" value="1"/>
</dbReference>